<organism evidence="2 3">
    <name type="scientific">Candidatus Amulumruptor caecigallinarius</name>
    <dbReference type="NCBI Taxonomy" id="2109911"/>
    <lineage>
        <taxon>Bacteria</taxon>
        <taxon>Pseudomonadati</taxon>
        <taxon>Bacteroidota</taxon>
        <taxon>Bacteroidia</taxon>
        <taxon>Bacteroidales</taxon>
        <taxon>Muribaculaceae</taxon>
        <taxon>Candidatus Amulumruptor</taxon>
    </lineage>
</organism>
<feature type="chain" id="PRO_5037162162" evidence="1">
    <location>
        <begin position="22"/>
        <end position="253"/>
    </location>
</feature>
<dbReference type="EMBL" id="DYXT01000039">
    <property type="protein sequence ID" value="HJE39613.1"/>
    <property type="molecule type" value="Genomic_DNA"/>
</dbReference>
<protein>
    <submittedName>
        <fullName evidence="2">Porin family protein</fullName>
    </submittedName>
</protein>
<gene>
    <name evidence="2" type="ORF">K8V47_07665</name>
</gene>
<evidence type="ECO:0000313" key="3">
    <source>
        <dbReference type="Proteomes" id="UP000711407"/>
    </source>
</evidence>
<reference evidence="2" key="2">
    <citation type="submission" date="2021-09" db="EMBL/GenBank/DDBJ databases">
        <authorList>
            <person name="Gilroy R."/>
        </authorList>
    </citation>
    <scope>NUCLEOTIDE SEQUENCE</scope>
    <source>
        <strain evidence="2">4100</strain>
    </source>
</reference>
<name>A0A921JIV9_9BACT</name>
<dbReference type="AlphaFoldDB" id="A0A921JIV9"/>
<reference evidence="2" key="1">
    <citation type="journal article" date="2021" name="PeerJ">
        <title>Extensive microbial diversity within the chicken gut microbiome revealed by metagenomics and culture.</title>
        <authorList>
            <person name="Gilroy R."/>
            <person name="Ravi A."/>
            <person name="Getino M."/>
            <person name="Pursley I."/>
            <person name="Horton D.L."/>
            <person name="Alikhan N.F."/>
            <person name="Baker D."/>
            <person name="Gharbi K."/>
            <person name="Hall N."/>
            <person name="Watson M."/>
            <person name="Adriaenssens E.M."/>
            <person name="Foster-Nyarko E."/>
            <person name="Jarju S."/>
            <person name="Secka A."/>
            <person name="Antonio M."/>
            <person name="Oren A."/>
            <person name="Chaudhuri R.R."/>
            <person name="La Ragione R."/>
            <person name="Hildebrand F."/>
            <person name="Pallen M.J."/>
        </authorList>
    </citation>
    <scope>NUCLEOTIDE SEQUENCE</scope>
    <source>
        <strain evidence="2">4100</strain>
    </source>
</reference>
<comment type="caution">
    <text evidence="2">The sequence shown here is derived from an EMBL/GenBank/DDBJ whole genome shotgun (WGS) entry which is preliminary data.</text>
</comment>
<sequence>MKKVLLTLACASCVMSLSAQRASDSAMSANDIKDYNRIGISYNNTHYGFNDAYDNDSNFGLNGVGIDYIHGFSVSENLPLYIETGLNFDFNFSTKNWDKDYDSDSDWIQYKEKFNNINMQVPVNVAWKFAVSDDFSIAPYLGLNFKVHFVWKQKMQVDASYDPEGVKEWNDEQDWISVFDDSEDAMGDKDATWNRFQMGWHVGVGFQYKPIYLGVQYGTDFIPAYSHKYTYDGESETAKINTGNLKVTLGYVF</sequence>
<feature type="signal peptide" evidence="1">
    <location>
        <begin position="1"/>
        <end position="21"/>
    </location>
</feature>
<proteinExistence type="predicted"/>
<evidence type="ECO:0000256" key="1">
    <source>
        <dbReference type="SAM" id="SignalP"/>
    </source>
</evidence>
<accession>A0A921JIV9</accession>
<keyword evidence="1" id="KW-0732">Signal</keyword>
<dbReference type="Proteomes" id="UP000711407">
    <property type="component" value="Unassembled WGS sequence"/>
</dbReference>
<evidence type="ECO:0000313" key="2">
    <source>
        <dbReference type="EMBL" id="HJE39613.1"/>
    </source>
</evidence>